<dbReference type="GO" id="GO:0030145">
    <property type="term" value="F:manganese ion binding"/>
    <property type="evidence" value="ECO:0007669"/>
    <property type="project" value="TreeGrafter"/>
</dbReference>
<keyword evidence="6 12" id="KW-0479">Metal-binding</keyword>
<comment type="cofactor">
    <cofactor evidence="12">
        <name>Mn(2+)</name>
        <dbReference type="ChEBI" id="CHEBI:29035"/>
    </cofactor>
    <text evidence="12">Binds 2 manganese ions per subunit.</text>
</comment>
<dbReference type="AlphaFoldDB" id="A0AAD4CJL6"/>
<organism evidence="13 14">
    <name type="scientific">Aspergillus nanangensis</name>
    <dbReference type="NCBI Taxonomy" id="2582783"/>
    <lineage>
        <taxon>Eukaryota</taxon>
        <taxon>Fungi</taxon>
        <taxon>Dikarya</taxon>
        <taxon>Ascomycota</taxon>
        <taxon>Pezizomycotina</taxon>
        <taxon>Eurotiomycetes</taxon>
        <taxon>Eurotiomycetidae</taxon>
        <taxon>Eurotiales</taxon>
        <taxon>Aspergillaceae</taxon>
        <taxon>Aspergillus</taxon>
        <taxon>Aspergillus subgen. Circumdati</taxon>
    </lineage>
</organism>
<dbReference type="EC" id="3.5.3.1" evidence="3 12"/>
<keyword evidence="7 11" id="KW-0378">Hydrolase</keyword>
<dbReference type="PROSITE" id="PS51409">
    <property type="entry name" value="ARGINASE_2"/>
    <property type="match status" value="1"/>
</dbReference>
<dbReference type="InterPro" id="IPR014033">
    <property type="entry name" value="Arginase"/>
</dbReference>
<dbReference type="InterPro" id="IPR006035">
    <property type="entry name" value="Ureohydrolase"/>
</dbReference>
<keyword evidence="5 12" id="KW-0056">Arginine metabolism</keyword>
<dbReference type="Proteomes" id="UP001194746">
    <property type="component" value="Unassembled WGS sequence"/>
</dbReference>
<evidence type="ECO:0000256" key="1">
    <source>
        <dbReference type="ARBA" id="ARBA00005098"/>
    </source>
</evidence>
<dbReference type="EMBL" id="VCAU01000069">
    <property type="protein sequence ID" value="KAF9886983.1"/>
    <property type="molecule type" value="Genomic_DNA"/>
</dbReference>
<comment type="subunit">
    <text evidence="2">Homotrimer.</text>
</comment>
<evidence type="ECO:0000256" key="9">
    <source>
        <dbReference type="ARBA" id="ARBA00047391"/>
    </source>
</evidence>
<evidence type="ECO:0000256" key="3">
    <source>
        <dbReference type="ARBA" id="ARBA00012168"/>
    </source>
</evidence>
<keyword evidence="14" id="KW-1185">Reference proteome</keyword>
<dbReference type="SUPFAM" id="SSF52768">
    <property type="entry name" value="Arginase/deacetylase"/>
    <property type="match status" value="1"/>
</dbReference>
<evidence type="ECO:0000256" key="8">
    <source>
        <dbReference type="ARBA" id="ARBA00023211"/>
    </source>
</evidence>
<evidence type="ECO:0000313" key="13">
    <source>
        <dbReference type="EMBL" id="KAF9886983.1"/>
    </source>
</evidence>
<keyword evidence="8 12" id="KW-0464">Manganese</keyword>
<name>A0AAD4CJL6_ASPNN</name>
<dbReference type="PANTHER" id="PTHR43782">
    <property type="entry name" value="ARGINASE"/>
    <property type="match status" value="1"/>
</dbReference>
<dbReference type="GO" id="GO:0005829">
    <property type="term" value="C:cytosol"/>
    <property type="evidence" value="ECO:0007669"/>
    <property type="project" value="TreeGrafter"/>
</dbReference>
<dbReference type="InterPro" id="IPR020855">
    <property type="entry name" value="Ureohydrolase_Mn_BS"/>
</dbReference>
<accession>A0AAD4CJL6</accession>
<evidence type="ECO:0000256" key="5">
    <source>
        <dbReference type="ARBA" id="ARBA00022503"/>
    </source>
</evidence>
<dbReference type="CDD" id="cd09989">
    <property type="entry name" value="Arginase"/>
    <property type="match status" value="1"/>
</dbReference>
<comment type="similarity">
    <text evidence="10 11">Belongs to the arginase family.</text>
</comment>
<evidence type="ECO:0000256" key="2">
    <source>
        <dbReference type="ARBA" id="ARBA00011233"/>
    </source>
</evidence>
<sequence length="322" mass="35506">MATRLSIMQKFLPTNRLQVVAANFGGGGPNPGPEQGPNALIRFGLLHKLQSHPYYEVDFNDKEMYNPSLLPPSAKDSPSQGMHNPHAVSHFTQSLSQEVYHHARQGKMILTLGGDHSIAIGTLTGAARAARERLNGQKIAVVYVDAHADINTPETSPSGYIHGMSVAFATGIAKRQAPFDWIREEHLVDVKKVVYIGLRDVDDTEWKIMGDHGIKVFDMKDVKKHGVQRVMDSTMEYIGADTPIHLSYDVDALDPTWVPSTTYPVDEGLTLEDGRYIARRIHETGSLFSMDLVEVNPGIETSKLDQTLQSACSLVYSALGQE</sequence>
<dbReference type="GO" id="GO:0004053">
    <property type="term" value="F:arginase activity"/>
    <property type="evidence" value="ECO:0007669"/>
    <property type="project" value="UniProtKB-EC"/>
</dbReference>
<evidence type="ECO:0000313" key="14">
    <source>
        <dbReference type="Proteomes" id="UP001194746"/>
    </source>
</evidence>
<comment type="caution">
    <text evidence="13">The sequence shown here is derived from an EMBL/GenBank/DDBJ whole genome shotgun (WGS) entry which is preliminary data.</text>
</comment>
<protein>
    <recommendedName>
        <fullName evidence="4 12">Arginase</fullName>
        <ecNumber evidence="3 12">3.5.3.1</ecNumber>
    </recommendedName>
</protein>
<evidence type="ECO:0000256" key="11">
    <source>
        <dbReference type="RuleBase" id="RU003684"/>
    </source>
</evidence>
<dbReference type="InterPro" id="IPR023696">
    <property type="entry name" value="Ureohydrolase_dom_sf"/>
</dbReference>
<comment type="pathway">
    <text evidence="1">Nitrogen metabolism; urea cycle; L-ornithine and urea from L-arginine: step 1/1.</text>
</comment>
<dbReference type="PROSITE" id="PS01053">
    <property type="entry name" value="ARGINASE_1"/>
    <property type="match status" value="1"/>
</dbReference>
<dbReference type="Gene3D" id="3.40.800.10">
    <property type="entry name" value="Ureohydrolase domain"/>
    <property type="match status" value="1"/>
</dbReference>
<dbReference type="PANTHER" id="PTHR43782:SF3">
    <property type="entry name" value="ARGINASE"/>
    <property type="match status" value="1"/>
</dbReference>
<dbReference type="FunFam" id="3.40.800.10:FF:000012">
    <property type="entry name" value="Arginase"/>
    <property type="match status" value="1"/>
</dbReference>
<dbReference type="PRINTS" id="PR00116">
    <property type="entry name" value="ARGINASE"/>
</dbReference>
<dbReference type="GO" id="GO:0006525">
    <property type="term" value="P:arginine metabolic process"/>
    <property type="evidence" value="ECO:0007669"/>
    <property type="project" value="UniProtKB-KW"/>
</dbReference>
<dbReference type="GO" id="GO:0005634">
    <property type="term" value="C:nucleus"/>
    <property type="evidence" value="ECO:0007669"/>
    <property type="project" value="TreeGrafter"/>
</dbReference>
<reference evidence="13" key="1">
    <citation type="journal article" date="2019" name="Beilstein J. Org. Chem.">
        <title>Nanangenines: drimane sesquiterpenoids as the dominant metabolite cohort of a novel Australian fungus, Aspergillus nanangensis.</title>
        <authorList>
            <person name="Lacey H.J."/>
            <person name="Gilchrist C.L.M."/>
            <person name="Crombie A."/>
            <person name="Kalaitzis J.A."/>
            <person name="Vuong D."/>
            <person name="Rutledge P.J."/>
            <person name="Turner P."/>
            <person name="Pitt J.I."/>
            <person name="Lacey E."/>
            <person name="Chooi Y.H."/>
            <person name="Piggott A.M."/>
        </authorList>
    </citation>
    <scope>NUCLEOTIDE SEQUENCE</scope>
    <source>
        <strain evidence="13">MST-FP2251</strain>
    </source>
</reference>
<dbReference type="Pfam" id="PF00491">
    <property type="entry name" value="Arginase"/>
    <property type="match status" value="1"/>
</dbReference>
<reference evidence="13" key="2">
    <citation type="submission" date="2020-02" db="EMBL/GenBank/DDBJ databases">
        <authorList>
            <person name="Gilchrist C.L.M."/>
            <person name="Chooi Y.-H."/>
        </authorList>
    </citation>
    <scope>NUCLEOTIDE SEQUENCE</scope>
    <source>
        <strain evidence="13">MST-FP2251</strain>
    </source>
</reference>
<evidence type="ECO:0000256" key="10">
    <source>
        <dbReference type="PROSITE-ProRule" id="PRU00742"/>
    </source>
</evidence>
<proteinExistence type="inferred from homology"/>
<evidence type="ECO:0000256" key="7">
    <source>
        <dbReference type="ARBA" id="ARBA00022801"/>
    </source>
</evidence>
<evidence type="ECO:0000256" key="12">
    <source>
        <dbReference type="RuleBase" id="RU361159"/>
    </source>
</evidence>
<comment type="catalytic activity">
    <reaction evidence="9 12">
        <text>L-arginine + H2O = urea + L-ornithine</text>
        <dbReference type="Rhea" id="RHEA:20569"/>
        <dbReference type="ChEBI" id="CHEBI:15377"/>
        <dbReference type="ChEBI" id="CHEBI:16199"/>
        <dbReference type="ChEBI" id="CHEBI:32682"/>
        <dbReference type="ChEBI" id="CHEBI:46911"/>
        <dbReference type="EC" id="3.5.3.1"/>
    </reaction>
</comment>
<gene>
    <name evidence="13" type="primary">CAR1_2</name>
    <name evidence="13" type="ORF">FE257_010724</name>
</gene>
<dbReference type="NCBIfam" id="TIGR01229">
    <property type="entry name" value="rocF_arginase"/>
    <property type="match status" value="1"/>
</dbReference>
<evidence type="ECO:0000256" key="4">
    <source>
        <dbReference type="ARBA" id="ARBA00018123"/>
    </source>
</evidence>
<evidence type="ECO:0000256" key="6">
    <source>
        <dbReference type="ARBA" id="ARBA00022723"/>
    </source>
</evidence>